<proteinExistence type="predicted"/>
<feature type="signal peptide" evidence="1">
    <location>
        <begin position="1"/>
        <end position="17"/>
    </location>
</feature>
<comment type="caution">
    <text evidence="3">The sequence shown here is derived from an EMBL/GenBank/DDBJ whole genome shotgun (WGS) entry which is preliminary data.</text>
</comment>
<dbReference type="RefSeq" id="WP_166667289.1">
    <property type="nucleotide sequence ID" value="NZ_SOBG01000001.1"/>
</dbReference>
<evidence type="ECO:0000256" key="1">
    <source>
        <dbReference type="SAM" id="SignalP"/>
    </source>
</evidence>
<protein>
    <submittedName>
        <fullName evidence="3">DUF2914 family protein</fullName>
    </submittedName>
</protein>
<dbReference type="Pfam" id="PF11141">
    <property type="entry name" value="DUF2914"/>
    <property type="match status" value="1"/>
</dbReference>
<dbReference type="InterPro" id="IPR022606">
    <property type="entry name" value="DUF2914"/>
</dbReference>
<keyword evidence="1" id="KW-0732">Signal</keyword>
<keyword evidence="4" id="KW-1185">Reference proteome</keyword>
<feature type="domain" description="DUF2914" evidence="2">
    <location>
        <begin position="60"/>
        <end position="123"/>
    </location>
</feature>
<gene>
    <name evidence="3" type="ORF">EV215_0100</name>
</gene>
<dbReference type="AlphaFoldDB" id="A0AA46I6G5"/>
<accession>A0AA46I6G5</accession>
<feature type="chain" id="PRO_5041383942" evidence="1">
    <location>
        <begin position="18"/>
        <end position="124"/>
    </location>
</feature>
<name>A0AA46I6G5_9FUSO</name>
<dbReference type="EMBL" id="SOBG01000001">
    <property type="protein sequence ID" value="TDT72312.1"/>
    <property type="molecule type" value="Genomic_DNA"/>
</dbReference>
<organism evidence="3 4">
    <name type="scientific">Hypnocyclicus thermotrophus</name>
    <dbReference type="NCBI Taxonomy" id="1627895"/>
    <lineage>
        <taxon>Bacteria</taxon>
        <taxon>Fusobacteriati</taxon>
        <taxon>Fusobacteriota</taxon>
        <taxon>Fusobacteriia</taxon>
        <taxon>Fusobacteriales</taxon>
        <taxon>Fusobacteriaceae</taxon>
        <taxon>Hypnocyclicus</taxon>
    </lineage>
</organism>
<evidence type="ECO:0000313" key="3">
    <source>
        <dbReference type="EMBL" id="TDT72312.1"/>
    </source>
</evidence>
<sequence length="124" mass="14866">MKKILLVFFILSNFAFGLEVNRDILTTSIENREPINEISEFNLYDKAYYFTEITNANEEQYIYHVWYYIQENGIKNKMAKVKLKVAGNRWRTWSSKNLWLEGVWEVEVVDKDNNLLSKKEFVVK</sequence>
<evidence type="ECO:0000313" key="4">
    <source>
        <dbReference type="Proteomes" id="UP000294678"/>
    </source>
</evidence>
<reference evidence="3 4" key="1">
    <citation type="submission" date="2019-03" db="EMBL/GenBank/DDBJ databases">
        <title>Genomic Encyclopedia of Type Strains, Phase IV (KMG-IV): sequencing the most valuable type-strain genomes for metagenomic binning, comparative biology and taxonomic classification.</title>
        <authorList>
            <person name="Goeker M."/>
        </authorList>
    </citation>
    <scope>NUCLEOTIDE SEQUENCE [LARGE SCALE GENOMIC DNA]</scope>
    <source>
        <strain evidence="3 4">DSM 100055</strain>
    </source>
</reference>
<evidence type="ECO:0000259" key="2">
    <source>
        <dbReference type="Pfam" id="PF11141"/>
    </source>
</evidence>
<dbReference type="Proteomes" id="UP000294678">
    <property type="component" value="Unassembled WGS sequence"/>
</dbReference>